<dbReference type="Gene3D" id="3.30.565.10">
    <property type="entry name" value="Histidine kinase-like ATPase, C-terminal domain"/>
    <property type="match status" value="1"/>
</dbReference>
<dbReference type="InterPro" id="IPR036890">
    <property type="entry name" value="HATPase_C_sf"/>
</dbReference>
<dbReference type="InterPro" id="IPR001610">
    <property type="entry name" value="PAC"/>
</dbReference>
<dbReference type="Pfam" id="PF00072">
    <property type="entry name" value="Response_reg"/>
    <property type="match status" value="1"/>
</dbReference>
<dbReference type="Gene3D" id="3.30.450.20">
    <property type="entry name" value="PAS domain"/>
    <property type="match status" value="3"/>
</dbReference>
<evidence type="ECO:0000313" key="9">
    <source>
        <dbReference type="EMBL" id="GAA4000020.1"/>
    </source>
</evidence>
<dbReference type="SUPFAM" id="SSF47384">
    <property type="entry name" value="Homodimeric domain of signal transducing histidine kinase"/>
    <property type="match status" value="1"/>
</dbReference>
<evidence type="ECO:0000313" key="10">
    <source>
        <dbReference type="Proteomes" id="UP001501310"/>
    </source>
</evidence>
<dbReference type="InterPro" id="IPR003594">
    <property type="entry name" value="HATPase_dom"/>
</dbReference>
<feature type="domain" description="PAS" evidence="7">
    <location>
        <begin position="142"/>
        <end position="201"/>
    </location>
</feature>
<comment type="caution">
    <text evidence="9">The sequence shown here is derived from an EMBL/GenBank/DDBJ whole genome shotgun (WGS) entry which is preliminary data.</text>
</comment>
<sequence>MANGGADGAMNALGGSAFRRILGIADALPMPLALIDQNQRYLFCNQALADFLEKPRSMILGRRIGEVLDPAAYEIRKPLIAAALAGEKQWFASEYDHPSRGTLAIQTQYLPQIEVDGTVSGIVILVSDVTEQRVAERSIRESEARFRRIANNAPVIMWVTRLDGHREFVNDAYLNFVGISRERVNDHEWRDFIHPDDFDEVVRQSVAGEASRQPFALEARYQRADGVYRWLRSVSSPRFGPDGELVGFIGAAFDITLAKEGELELRRQVDERTAEVRESEARLRAIFDSVREVVVLLEPDGTVLQLNRTQASWRDKRADEAIGKKLWEAPTLAAYPEHKEAVSGAITVAARGTPVTHDIILERPGAATAYLDVSFRPVFGRDGSVMYILFEARDVTELKAAQEQLRQSQKMEALGQLTGGIAHDFNNLLTVVVGGLDLIVRRAEDPKLERYARNALEAAERGARLTAQLLAFSRVQRLEVRPTLVGPLIANMRPLLRNVLGPGIEKKIELDDAAIPVLADPTQLELAVLNLAINARDAMPEGGHLSITTSAIAISDDHELEPGDYIELSIADTGSGMPPDVAARAFEPFFTTKDVGKGTGLGLSMVYGVARQSGGTARIESQPGEGTTVRLYFRRVDGAEAGPAAGIAAEEAEADVLEQGARVLVVDDDPDVRGFVVASLEDLGYQVTEAADGETALKEFRREAPDLVVLDYIMPGMSGADVARAMRGERPEQAILFVSGYSETDAIRHAAPGATLLPKPFRSEALAASVRKVLSGD</sequence>
<evidence type="ECO:0000259" key="5">
    <source>
        <dbReference type="PROSITE" id="PS50109"/>
    </source>
</evidence>
<feature type="domain" description="PAS" evidence="7">
    <location>
        <begin position="279"/>
        <end position="353"/>
    </location>
</feature>
<name>A0ABP7RNE5_9SPHN</name>
<keyword evidence="3 4" id="KW-0597">Phosphoprotein</keyword>
<evidence type="ECO:0000259" key="7">
    <source>
        <dbReference type="PROSITE" id="PS50112"/>
    </source>
</evidence>
<gene>
    <name evidence="9" type="ORF">GCM10022211_07780</name>
</gene>
<dbReference type="PROSITE" id="PS50110">
    <property type="entry name" value="RESPONSE_REGULATORY"/>
    <property type="match status" value="1"/>
</dbReference>
<dbReference type="PRINTS" id="PR00344">
    <property type="entry name" value="BCTRLSENSOR"/>
</dbReference>
<dbReference type="InterPro" id="IPR004358">
    <property type="entry name" value="Sig_transdc_His_kin-like_C"/>
</dbReference>
<feature type="domain" description="PAC" evidence="8">
    <location>
        <begin position="355"/>
        <end position="407"/>
    </location>
</feature>
<evidence type="ECO:0000256" key="1">
    <source>
        <dbReference type="ARBA" id="ARBA00000085"/>
    </source>
</evidence>
<dbReference type="Gene3D" id="3.40.50.2300">
    <property type="match status" value="1"/>
</dbReference>
<dbReference type="PROSITE" id="PS50109">
    <property type="entry name" value="HIS_KIN"/>
    <property type="match status" value="1"/>
</dbReference>
<dbReference type="NCBIfam" id="TIGR00229">
    <property type="entry name" value="sensory_box"/>
    <property type="match status" value="2"/>
</dbReference>
<dbReference type="InterPro" id="IPR003661">
    <property type="entry name" value="HisK_dim/P_dom"/>
</dbReference>
<dbReference type="CDD" id="cd00130">
    <property type="entry name" value="PAS"/>
    <property type="match status" value="2"/>
</dbReference>
<evidence type="ECO:0000256" key="2">
    <source>
        <dbReference type="ARBA" id="ARBA00012438"/>
    </source>
</evidence>
<protein>
    <recommendedName>
        <fullName evidence="2">histidine kinase</fullName>
        <ecNumber evidence="2">2.7.13.3</ecNumber>
    </recommendedName>
</protein>
<dbReference type="SMART" id="SM00448">
    <property type="entry name" value="REC"/>
    <property type="match status" value="1"/>
</dbReference>
<dbReference type="InterPro" id="IPR000700">
    <property type="entry name" value="PAS-assoc_C"/>
</dbReference>
<evidence type="ECO:0000256" key="4">
    <source>
        <dbReference type="PROSITE-ProRule" id="PRU00169"/>
    </source>
</evidence>
<dbReference type="SUPFAM" id="SSF55874">
    <property type="entry name" value="ATPase domain of HSP90 chaperone/DNA topoisomerase II/histidine kinase"/>
    <property type="match status" value="1"/>
</dbReference>
<keyword evidence="10" id="KW-1185">Reference proteome</keyword>
<dbReference type="SUPFAM" id="SSF55785">
    <property type="entry name" value="PYP-like sensor domain (PAS domain)"/>
    <property type="match status" value="3"/>
</dbReference>
<reference evidence="10" key="1">
    <citation type="journal article" date="2019" name="Int. J. Syst. Evol. Microbiol.">
        <title>The Global Catalogue of Microorganisms (GCM) 10K type strain sequencing project: providing services to taxonomists for standard genome sequencing and annotation.</title>
        <authorList>
            <consortium name="The Broad Institute Genomics Platform"/>
            <consortium name="The Broad Institute Genome Sequencing Center for Infectious Disease"/>
            <person name="Wu L."/>
            <person name="Ma J."/>
        </authorList>
    </citation>
    <scope>NUCLEOTIDE SEQUENCE [LARGE SCALE GENOMIC DNA]</scope>
    <source>
        <strain evidence="10">JCM 16603</strain>
    </source>
</reference>
<dbReference type="PANTHER" id="PTHR43065">
    <property type="entry name" value="SENSOR HISTIDINE KINASE"/>
    <property type="match status" value="1"/>
</dbReference>
<dbReference type="InterPro" id="IPR035965">
    <property type="entry name" value="PAS-like_dom_sf"/>
</dbReference>
<comment type="catalytic activity">
    <reaction evidence="1">
        <text>ATP + protein L-histidine = ADP + protein N-phospho-L-histidine.</text>
        <dbReference type="EC" id="2.7.13.3"/>
    </reaction>
</comment>
<dbReference type="EC" id="2.7.13.3" evidence="2"/>
<dbReference type="PANTHER" id="PTHR43065:SF49">
    <property type="entry name" value="HISTIDINE KINASE"/>
    <property type="match status" value="1"/>
</dbReference>
<dbReference type="SMART" id="SM00387">
    <property type="entry name" value="HATPase_c"/>
    <property type="match status" value="1"/>
</dbReference>
<evidence type="ECO:0000259" key="8">
    <source>
        <dbReference type="PROSITE" id="PS50113"/>
    </source>
</evidence>
<evidence type="ECO:0000259" key="6">
    <source>
        <dbReference type="PROSITE" id="PS50110"/>
    </source>
</evidence>
<dbReference type="Pfam" id="PF00512">
    <property type="entry name" value="HisKA"/>
    <property type="match status" value="1"/>
</dbReference>
<feature type="domain" description="Response regulatory" evidence="6">
    <location>
        <begin position="662"/>
        <end position="774"/>
    </location>
</feature>
<dbReference type="InterPro" id="IPR000014">
    <property type="entry name" value="PAS"/>
</dbReference>
<dbReference type="PROSITE" id="PS50113">
    <property type="entry name" value="PAC"/>
    <property type="match status" value="2"/>
</dbReference>
<dbReference type="InterPro" id="IPR013656">
    <property type="entry name" value="PAS_4"/>
</dbReference>
<dbReference type="Proteomes" id="UP001501310">
    <property type="component" value="Unassembled WGS sequence"/>
</dbReference>
<dbReference type="Pfam" id="PF08448">
    <property type="entry name" value="PAS_4"/>
    <property type="match status" value="2"/>
</dbReference>
<dbReference type="CDD" id="cd00082">
    <property type="entry name" value="HisKA"/>
    <property type="match status" value="1"/>
</dbReference>
<feature type="domain" description="Histidine kinase" evidence="5">
    <location>
        <begin position="420"/>
        <end position="637"/>
    </location>
</feature>
<dbReference type="InterPro" id="IPR036097">
    <property type="entry name" value="HisK_dim/P_sf"/>
</dbReference>
<dbReference type="SUPFAM" id="SSF52172">
    <property type="entry name" value="CheY-like"/>
    <property type="match status" value="1"/>
</dbReference>
<feature type="domain" description="PAC" evidence="8">
    <location>
        <begin position="215"/>
        <end position="267"/>
    </location>
</feature>
<feature type="modified residue" description="4-aspartylphosphate" evidence="4">
    <location>
        <position position="711"/>
    </location>
</feature>
<dbReference type="Pfam" id="PF02518">
    <property type="entry name" value="HATPase_c"/>
    <property type="match status" value="1"/>
</dbReference>
<organism evidence="9 10">
    <name type="scientific">Sphingomonas humi</name>
    <dbReference type="NCBI Taxonomy" id="335630"/>
    <lineage>
        <taxon>Bacteria</taxon>
        <taxon>Pseudomonadati</taxon>
        <taxon>Pseudomonadota</taxon>
        <taxon>Alphaproteobacteria</taxon>
        <taxon>Sphingomonadales</taxon>
        <taxon>Sphingomonadaceae</taxon>
        <taxon>Sphingomonas</taxon>
    </lineage>
</organism>
<accession>A0ABP7RNE5</accession>
<proteinExistence type="predicted"/>
<dbReference type="InterPro" id="IPR013655">
    <property type="entry name" value="PAS_fold_3"/>
</dbReference>
<dbReference type="InterPro" id="IPR001789">
    <property type="entry name" value="Sig_transdc_resp-reg_receiver"/>
</dbReference>
<dbReference type="RefSeq" id="WP_344708846.1">
    <property type="nucleotide sequence ID" value="NZ_BAAAZD010000001.1"/>
</dbReference>
<dbReference type="InterPro" id="IPR005467">
    <property type="entry name" value="His_kinase_dom"/>
</dbReference>
<dbReference type="SMART" id="SM00091">
    <property type="entry name" value="PAS"/>
    <property type="match status" value="3"/>
</dbReference>
<dbReference type="PROSITE" id="PS50112">
    <property type="entry name" value="PAS"/>
    <property type="match status" value="2"/>
</dbReference>
<dbReference type="SMART" id="SM00086">
    <property type="entry name" value="PAC"/>
    <property type="match status" value="3"/>
</dbReference>
<dbReference type="EMBL" id="BAAAZD010000001">
    <property type="protein sequence ID" value="GAA4000020.1"/>
    <property type="molecule type" value="Genomic_DNA"/>
</dbReference>
<dbReference type="SMART" id="SM00388">
    <property type="entry name" value="HisKA"/>
    <property type="match status" value="1"/>
</dbReference>
<evidence type="ECO:0000256" key="3">
    <source>
        <dbReference type="ARBA" id="ARBA00022553"/>
    </source>
</evidence>
<dbReference type="InterPro" id="IPR011006">
    <property type="entry name" value="CheY-like_superfamily"/>
</dbReference>
<dbReference type="Pfam" id="PF08447">
    <property type="entry name" value="PAS_3"/>
    <property type="match status" value="1"/>
</dbReference>
<dbReference type="Gene3D" id="1.10.287.130">
    <property type="match status" value="1"/>
</dbReference>
<dbReference type="CDD" id="cd00156">
    <property type="entry name" value="REC"/>
    <property type="match status" value="1"/>
</dbReference>